<organism evidence="3 4">
    <name type="scientific">Mariprofundus ferrooxydans PV-1</name>
    <dbReference type="NCBI Taxonomy" id="314345"/>
    <lineage>
        <taxon>Bacteria</taxon>
        <taxon>Pseudomonadati</taxon>
        <taxon>Pseudomonadota</taxon>
        <taxon>Candidatius Mariprofundia</taxon>
        <taxon>Mariprofundales</taxon>
        <taxon>Mariprofundaceae</taxon>
        <taxon>Mariprofundus</taxon>
    </lineage>
</organism>
<reference evidence="3 4" key="1">
    <citation type="submission" date="2006-09" db="EMBL/GenBank/DDBJ databases">
        <authorList>
            <person name="Emerson D."/>
            <person name="Ferriera S."/>
            <person name="Johnson J."/>
            <person name="Kravitz S."/>
            <person name="Halpern A."/>
            <person name="Remington K."/>
            <person name="Beeson K."/>
            <person name="Tran B."/>
            <person name="Rogers Y.-H."/>
            <person name="Friedman R."/>
            <person name="Venter J.C."/>
        </authorList>
    </citation>
    <scope>NUCLEOTIDE SEQUENCE [LARGE SCALE GENOMIC DNA]</scope>
    <source>
        <strain evidence="3 4">PV-1</strain>
    </source>
</reference>
<proteinExistence type="predicted"/>
<evidence type="ECO:0000259" key="2">
    <source>
        <dbReference type="PROSITE" id="PS51724"/>
    </source>
</evidence>
<accession>Q0EZ27</accession>
<dbReference type="AlphaFoldDB" id="Q0EZ27"/>
<evidence type="ECO:0000313" key="3">
    <source>
        <dbReference type="EMBL" id="EAU54597.1"/>
    </source>
</evidence>
<protein>
    <submittedName>
        <fullName evidence="3">ErfK/YbiS/YcfS/YnhG</fullName>
    </submittedName>
</protein>
<gene>
    <name evidence="3" type="ORF">SPV1_07876</name>
</gene>
<dbReference type="STRING" id="314344.AL013_00130"/>
<dbReference type="SUPFAM" id="SSF54427">
    <property type="entry name" value="NTF2-like"/>
    <property type="match status" value="1"/>
</dbReference>
<dbReference type="InterPro" id="IPR032710">
    <property type="entry name" value="NTF2-like_dom_sf"/>
</dbReference>
<dbReference type="RefSeq" id="WP_009849099.1">
    <property type="nucleotide sequence ID" value="NZ_DS022294.1"/>
</dbReference>
<evidence type="ECO:0000313" key="4">
    <source>
        <dbReference type="Proteomes" id="UP000005297"/>
    </source>
</evidence>
<feature type="domain" description="SPOR" evidence="2">
    <location>
        <begin position="311"/>
        <end position="392"/>
    </location>
</feature>
<dbReference type="GO" id="GO:0042834">
    <property type="term" value="F:peptidoglycan binding"/>
    <property type="evidence" value="ECO:0007669"/>
    <property type="project" value="InterPro"/>
</dbReference>
<dbReference type="HOGENOM" id="CLU_699818_0_0_0"/>
<dbReference type="InParanoid" id="Q0EZ27"/>
<dbReference type="Pfam" id="PF05036">
    <property type="entry name" value="SPOR"/>
    <property type="match status" value="1"/>
</dbReference>
<dbReference type="Pfam" id="PF24125">
    <property type="entry name" value="Cds6_C"/>
    <property type="match status" value="1"/>
</dbReference>
<dbReference type="EMBL" id="AATS01000007">
    <property type="protein sequence ID" value="EAU54597.1"/>
    <property type="molecule type" value="Genomic_DNA"/>
</dbReference>
<feature type="chain" id="PRO_5004171513" evidence="1">
    <location>
        <begin position="24"/>
        <end position="394"/>
    </location>
</feature>
<dbReference type="Proteomes" id="UP000005297">
    <property type="component" value="Unassembled WGS sequence"/>
</dbReference>
<dbReference type="InterPro" id="IPR056203">
    <property type="entry name" value="Cds6_C"/>
</dbReference>
<name>Q0EZ27_9PROT</name>
<dbReference type="InterPro" id="IPR007730">
    <property type="entry name" value="SPOR-like_dom"/>
</dbReference>
<feature type="signal peptide" evidence="1">
    <location>
        <begin position="1"/>
        <end position="23"/>
    </location>
</feature>
<keyword evidence="4" id="KW-1185">Reference proteome</keyword>
<dbReference type="SUPFAM" id="SSF110997">
    <property type="entry name" value="Sporulation related repeat"/>
    <property type="match status" value="1"/>
</dbReference>
<sequence>MNFLSLLLALIVCHLSIIAPALAASAAKISHEQAYQMLKKDSAPLVRSLPQGEREILMATVALENNRSSEAIELLSSPNVGKDPVAARLRAEAYRRQSIQAAIRAGKYAHAVSADIGKLEHAGIELESATLRLQAFIDQVSSAHAPQRVAVAKPSPVARTVTAPAAAVPAAASVSLLQSVRQSVERWRRDWASLNTDAYLAHYHAQFSAGGRDLAAWSAYKRRVNGNKTYIHINISNLRIVGGPIQVAQGEAVLVAFTQKYESSNYSANSLKKLYLVRARPGDPWLILSEGGRNLSLGRAIDRRLAAHKQPSPASAWVINLASFDSKEAAERMVAGMQVSSGGRTPSVADTSVGGKVVHRVRMGIYDDKAAANAAMTSICATLQLSGCWLEQVN</sequence>
<comment type="caution">
    <text evidence="3">The sequence shown here is derived from an EMBL/GenBank/DDBJ whole genome shotgun (WGS) entry which is preliminary data.</text>
</comment>
<dbReference type="eggNOG" id="COG3034">
    <property type="taxonomic scope" value="Bacteria"/>
</dbReference>
<evidence type="ECO:0000256" key="1">
    <source>
        <dbReference type="SAM" id="SignalP"/>
    </source>
</evidence>
<dbReference type="PROSITE" id="PS51724">
    <property type="entry name" value="SPOR"/>
    <property type="match status" value="1"/>
</dbReference>
<dbReference type="InterPro" id="IPR036680">
    <property type="entry name" value="SPOR-like_sf"/>
</dbReference>
<dbReference type="Gene3D" id="3.30.70.1070">
    <property type="entry name" value="Sporulation related repeat"/>
    <property type="match status" value="1"/>
</dbReference>
<dbReference type="OrthoDB" id="5365194at2"/>
<keyword evidence="1" id="KW-0732">Signal</keyword>